<protein>
    <submittedName>
        <fullName evidence="1">Uncharacterized protein</fullName>
    </submittedName>
</protein>
<name>A0A8X6EY80_TRICU</name>
<sequence>MWGKTATNISIIKTDVHFEDVQTFIDNYNLERPIETFLNNFEAACDSFEVTVKQKIISLMKLVSGDVRTSIKANPIPKHSYELKECLVSEFGTQVNLVECVCYIFNYQELSKQPKRHSTTTGCKKSCPVKFYIIKGLKENRAIEVQL</sequence>
<dbReference type="Proteomes" id="UP000887116">
    <property type="component" value="Unassembled WGS sequence"/>
</dbReference>
<dbReference type="AlphaFoldDB" id="A0A8X6EY80"/>
<dbReference type="EMBL" id="BMAO01029883">
    <property type="protein sequence ID" value="GFQ64241.1"/>
    <property type="molecule type" value="Genomic_DNA"/>
</dbReference>
<proteinExistence type="predicted"/>
<evidence type="ECO:0000313" key="1">
    <source>
        <dbReference type="EMBL" id="GFQ64241.1"/>
    </source>
</evidence>
<accession>A0A8X6EY80</accession>
<dbReference type="OrthoDB" id="6776742at2759"/>
<comment type="caution">
    <text evidence="1">The sequence shown here is derived from an EMBL/GenBank/DDBJ whole genome shotgun (WGS) entry which is preliminary data.</text>
</comment>
<reference evidence="1" key="1">
    <citation type="submission" date="2020-07" db="EMBL/GenBank/DDBJ databases">
        <title>Multicomponent nature underlies the extraordinary mechanical properties of spider dragline silk.</title>
        <authorList>
            <person name="Kono N."/>
            <person name="Nakamura H."/>
            <person name="Mori M."/>
            <person name="Yoshida Y."/>
            <person name="Ohtoshi R."/>
            <person name="Malay A.D."/>
            <person name="Moran D.A.P."/>
            <person name="Tomita M."/>
            <person name="Numata K."/>
            <person name="Arakawa K."/>
        </authorList>
    </citation>
    <scope>NUCLEOTIDE SEQUENCE</scope>
</reference>
<keyword evidence="2" id="KW-1185">Reference proteome</keyword>
<gene>
    <name evidence="1" type="ORF">TNCT_202931</name>
</gene>
<evidence type="ECO:0000313" key="2">
    <source>
        <dbReference type="Proteomes" id="UP000887116"/>
    </source>
</evidence>
<organism evidence="1 2">
    <name type="scientific">Trichonephila clavata</name>
    <name type="common">Joro spider</name>
    <name type="synonym">Nephila clavata</name>
    <dbReference type="NCBI Taxonomy" id="2740835"/>
    <lineage>
        <taxon>Eukaryota</taxon>
        <taxon>Metazoa</taxon>
        <taxon>Ecdysozoa</taxon>
        <taxon>Arthropoda</taxon>
        <taxon>Chelicerata</taxon>
        <taxon>Arachnida</taxon>
        <taxon>Araneae</taxon>
        <taxon>Araneomorphae</taxon>
        <taxon>Entelegynae</taxon>
        <taxon>Araneoidea</taxon>
        <taxon>Nephilidae</taxon>
        <taxon>Trichonephila</taxon>
    </lineage>
</organism>